<evidence type="ECO:0000256" key="1">
    <source>
        <dbReference type="ARBA" id="ARBA00007613"/>
    </source>
</evidence>
<dbReference type="EMBL" id="BAAAFZ010000054">
    <property type="protein sequence ID" value="GAA0593212.1"/>
    <property type="molecule type" value="Genomic_DNA"/>
</dbReference>
<proteinExistence type="inferred from homology"/>
<feature type="coiled-coil region" evidence="2">
    <location>
        <begin position="413"/>
        <end position="440"/>
    </location>
</feature>
<feature type="signal peptide" evidence="3">
    <location>
        <begin position="1"/>
        <end position="19"/>
    </location>
</feature>
<name>A0ABN1FLA7_9PROT</name>
<organism evidence="4 5">
    <name type="scientific">Craurococcus roseus</name>
    <dbReference type="NCBI Taxonomy" id="77585"/>
    <lineage>
        <taxon>Bacteria</taxon>
        <taxon>Pseudomonadati</taxon>
        <taxon>Pseudomonadota</taxon>
        <taxon>Alphaproteobacteria</taxon>
        <taxon>Acetobacterales</taxon>
        <taxon>Acetobacteraceae</taxon>
        <taxon>Craurococcus</taxon>
    </lineage>
</organism>
<dbReference type="Pfam" id="PF02321">
    <property type="entry name" value="OEP"/>
    <property type="match status" value="2"/>
</dbReference>
<dbReference type="PANTHER" id="PTHR30203">
    <property type="entry name" value="OUTER MEMBRANE CATION EFFLUX PROTEIN"/>
    <property type="match status" value="1"/>
</dbReference>
<evidence type="ECO:0000256" key="3">
    <source>
        <dbReference type="SAM" id="SignalP"/>
    </source>
</evidence>
<evidence type="ECO:0000313" key="4">
    <source>
        <dbReference type="EMBL" id="GAA0593212.1"/>
    </source>
</evidence>
<comment type="caution">
    <text evidence="4">The sequence shown here is derived from an EMBL/GenBank/DDBJ whole genome shotgun (WGS) entry which is preliminary data.</text>
</comment>
<accession>A0ABN1FLA7</accession>
<comment type="similarity">
    <text evidence="1">Belongs to the outer membrane factor (OMF) (TC 1.B.17) family.</text>
</comment>
<keyword evidence="3" id="KW-0732">Signal</keyword>
<dbReference type="Gene3D" id="1.20.1600.10">
    <property type="entry name" value="Outer membrane efflux proteins (OEP)"/>
    <property type="match status" value="1"/>
</dbReference>
<evidence type="ECO:0000313" key="5">
    <source>
        <dbReference type="Proteomes" id="UP001501588"/>
    </source>
</evidence>
<sequence>MAAFAAAAVLLTAALPAGAEAPARRRAARAVAAPAPAVPETPGAGVPAVVVASPGQAVDIALSRAPVLRSAEAGRRAALGELVQAGLPPNPEARLDNQSFAASGPYRGGSPLETGVGLSQRIETGGKRQARVEASGRALALTGLDAEAVRLDLAREVVRALAGAVAGARAAEISRERVRLADEVLRATRARVEAGREPFVQQRRAEVARETAAVGFERSQREAAAARRALAVLLAVPRVEVAADRAAWFDDLGPRPDPARAPALPPGQLDQVRLDALVDQRRAELDLQRRIAVPDVTVNGAVSRFREASQTAAGTAFVLGLSVPLPVFDRNQGNILRAGAEVNRAEADAERGRLHLDAALADAERRLDQAWRAADSLRRAVLPAAREAAGFAREGYAAGKFSLLEVLDAQGALSNVREQLNAALLEVQQVRADIARLRGRAADPALAAAPVGAPVRRPSP</sequence>
<keyword evidence="2" id="KW-0175">Coiled coil</keyword>
<dbReference type="Proteomes" id="UP001501588">
    <property type="component" value="Unassembled WGS sequence"/>
</dbReference>
<feature type="chain" id="PRO_5045667991" evidence="3">
    <location>
        <begin position="20"/>
        <end position="460"/>
    </location>
</feature>
<dbReference type="SUPFAM" id="SSF56954">
    <property type="entry name" value="Outer membrane efflux proteins (OEP)"/>
    <property type="match status" value="1"/>
</dbReference>
<gene>
    <name evidence="4" type="ORF">GCM10009416_34510</name>
</gene>
<reference evidence="4 5" key="1">
    <citation type="journal article" date="2019" name="Int. J. Syst. Evol. Microbiol.">
        <title>The Global Catalogue of Microorganisms (GCM) 10K type strain sequencing project: providing services to taxonomists for standard genome sequencing and annotation.</title>
        <authorList>
            <consortium name="The Broad Institute Genomics Platform"/>
            <consortium name="The Broad Institute Genome Sequencing Center for Infectious Disease"/>
            <person name="Wu L."/>
            <person name="Ma J."/>
        </authorList>
    </citation>
    <scope>NUCLEOTIDE SEQUENCE [LARGE SCALE GENOMIC DNA]</scope>
    <source>
        <strain evidence="4 5">JCM 9933</strain>
    </source>
</reference>
<keyword evidence="5" id="KW-1185">Reference proteome</keyword>
<dbReference type="PANTHER" id="PTHR30203:SF24">
    <property type="entry name" value="BLR4935 PROTEIN"/>
    <property type="match status" value="1"/>
</dbReference>
<evidence type="ECO:0000256" key="2">
    <source>
        <dbReference type="SAM" id="Coils"/>
    </source>
</evidence>
<protein>
    <submittedName>
        <fullName evidence="4">TolC family protein</fullName>
    </submittedName>
</protein>
<dbReference type="InterPro" id="IPR003423">
    <property type="entry name" value="OMP_efflux"/>
</dbReference>
<dbReference type="InterPro" id="IPR010131">
    <property type="entry name" value="MdtP/NodT-like"/>
</dbReference>